<keyword evidence="1" id="KW-0812">Transmembrane</keyword>
<proteinExistence type="predicted"/>
<comment type="caution">
    <text evidence="2">The sequence shown here is derived from an EMBL/GenBank/DDBJ whole genome shotgun (WGS) entry which is preliminary data.</text>
</comment>
<protein>
    <submittedName>
        <fullName evidence="2">Uncharacterized protein</fullName>
    </submittedName>
</protein>
<dbReference type="AlphaFoldDB" id="A0A0L6V233"/>
<feature type="transmembrane region" description="Helical" evidence="1">
    <location>
        <begin position="250"/>
        <end position="272"/>
    </location>
</feature>
<dbReference type="Proteomes" id="UP000037035">
    <property type="component" value="Unassembled WGS sequence"/>
</dbReference>
<evidence type="ECO:0000313" key="3">
    <source>
        <dbReference type="Proteomes" id="UP000037035"/>
    </source>
</evidence>
<keyword evidence="3" id="KW-1185">Reference proteome</keyword>
<organism evidence="2 3">
    <name type="scientific">Puccinia sorghi</name>
    <dbReference type="NCBI Taxonomy" id="27349"/>
    <lineage>
        <taxon>Eukaryota</taxon>
        <taxon>Fungi</taxon>
        <taxon>Dikarya</taxon>
        <taxon>Basidiomycota</taxon>
        <taxon>Pucciniomycotina</taxon>
        <taxon>Pucciniomycetes</taxon>
        <taxon>Pucciniales</taxon>
        <taxon>Pucciniaceae</taxon>
        <taxon>Puccinia</taxon>
    </lineage>
</organism>
<keyword evidence="1" id="KW-0472">Membrane</keyword>
<accession>A0A0L6V233</accession>
<dbReference type="EMBL" id="LAVV01007772">
    <property type="protein sequence ID" value="KNZ54821.1"/>
    <property type="molecule type" value="Genomic_DNA"/>
</dbReference>
<keyword evidence="1" id="KW-1133">Transmembrane helix</keyword>
<evidence type="ECO:0000256" key="1">
    <source>
        <dbReference type="SAM" id="Phobius"/>
    </source>
</evidence>
<sequence length="375" mass="42561">MSLSMDSWVYPCILDLPLVFIPSAQNQSQILKLFHEEINNKKNKNYGFNFLCIAVPPFDVSGLVILWTIELVLCNLVYYFGPQEIKIWEGDLLILNISSLSMQIFGFFFLYLVVFKKQIFKGIMPTSTTHAKLNHDPPSDSCSCGYSQKKEGISLILCIINKFVSKFELNSGISFSNSFPTNFKSQLLIWYFLSLLFYHKNKNLKLLYLTFLHVQSFIKWKLRSIGMQDQNNPFFTIFLIKINYSNAKKILLKLSIFLPISITLASILKLVLRALGFAMRQGEISSSIYILKSSSIREGNPDFIPVVGCLKTGKVAQSSRLLEVTTGVISTGNKTTQSCCGLFLNIGGEYWGIKLEDPWNYFSSVGTHKSSWDAI</sequence>
<evidence type="ECO:0000313" key="2">
    <source>
        <dbReference type="EMBL" id="KNZ54821.1"/>
    </source>
</evidence>
<dbReference type="VEuPathDB" id="FungiDB:VP01_2843g1"/>
<reference evidence="2 3" key="1">
    <citation type="submission" date="2015-08" db="EMBL/GenBank/DDBJ databases">
        <title>Next Generation Sequencing and Analysis of the Genome of Puccinia sorghi L Schw, the Causal Agent of Maize Common Rust.</title>
        <authorList>
            <person name="Rochi L."/>
            <person name="Burguener G."/>
            <person name="Darino M."/>
            <person name="Turjanski A."/>
            <person name="Kreff E."/>
            <person name="Dieguez M.J."/>
            <person name="Sacco F."/>
        </authorList>
    </citation>
    <scope>NUCLEOTIDE SEQUENCE [LARGE SCALE GENOMIC DNA]</scope>
    <source>
        <strain evidence="2 3">RO10H11247</strain>
    </source>
</reference>
<feature type="transmembrane region" description="Helical" evidence="1">
    <location>
        <begin position="93"/>
        <end position="114"/>
    </location>
</feature>
<gene>
    <name evidence="2" type="ORF">VP01_2843g1</name>
</gene>
<feature type="transmembrane region" description="Helical" evidence="1">
    <location>
        <begin position="48"/>
        <end position="81"/>
    </location>
</feature>
<name>A0A0L6V233_9BASI</name>